<protein>
    <submittedName>
        <fullName evidence="2">Uncharacterized protein</fullName>
    </submittedName>
</protein>
<dbReference type="RefSeq" id="XP_004352369.1">
    <property type="nucleotide sequence ID" value="XM_004352317.1"/>
</dbReference>
<feature type="compositionally biased region" description="Low complexity" evidence="1">
    <location>
        <begin position="23"/>
        <end position="36"/>
    </location>
</feature>
<evidence type="ECO:0000256" key="1">
    <source>
        <dbReference type="SAM" id="MobiDB-lite"/>
    </source>
</evidence>
<keyword evidence="3" id="KW-1185">Reference proteome</keyword>
<dbReference type="KEGG" id="dfa:DFA_09716"/>
<gene>
    <name evidence="2" type="ORF">DFA_09716</name>
</gene>
<dbReference type="Proteomes" id="UP000007797">
    <property type="component" value="Unassembled WGS sequence"/>
</dbReference>
<evidence type="ECO:0000313" key="2">
    <source>
        <dbReference type="EMBL" id="EGG16044.1"/>
    </source>
</evidence>
<dbReference type="EMBL" id="GL883025">
    <property type="protein sequence ID" value="EGG16044.1"/>
    <property type="molecule type" value="Genomic_DNA"/>
</dbReference>
<reference evidence="3" key="1">
    <citation type="journal article" date="2011" name="Genome Res.">
        <title>Phylogeny-wide analysis of social amoeba genomes highlights ancient origins for complex intercellular communication.</title>
        <authorList>
            <person name="Heidel A.J."/>
            <person name="Lawal H.M."/>
            <person name="Felder M."/>
            <person name="Schilde C."/>
            <person name="Helps N.R."/>
            <person name="Tunggal B."/>
            <person name="Rivero F."/>
            <person name="John U."/>
            <person name="Schleicher M."/>
            <person name="Eichinger L."/>
            <person name="Platzer M."/>
            <person name="Noegel A.A."/>
            <person name="Schaap P."/>
            <person name="Gloeckner G."/>
        </authorList>
    </citation>
    <scope>NUCLEOTIDE SEQUENCE [LARGE SCALE GENOMIC DNA]</scope>
    <source>
        <strain evidence="3">SH3</strain>
    </source>
</reference>
<sequence>MASQISVLQGQVQTLMNRNGLPTSTTSTTSTTSSTSKPDPNPNIPTPQDVEYSLNSSAYLLLHQALYYYLENVLLPLVNDKRSKTSSDPYKWDEFVAIYQKDKDACSIAKNVHDFNLEGLFNQLHDKRVEFAHPTISSRTKPPPPAVDDNFFDRAYRFIKQSDLPATKRRAVKKMLCKAMDHFNMQ</sequence>
<organism evidence="2 3">
    <name type="scientific">Cavenderia fasciculata</name>
    <name type="common">Slime mold</name>
    <name type="synonym">Dictyostelium fasciculatum</name>
    <dbReference type="NCBI Taxonomy" id="261658"/>
    <lineage>
        <taxon>Eukaryota</taxon>
        <taxon>Amoebozoa</taxon>
        <taxon>Evosea</taxon>
        <taxon>Eumycetozoa</taxon>
        <taxon>Dictyostelia</taxon>
        <taxon>Acytosteliales</taxon>
        <taxon>Cavenderiaceae</taxon>
        <taxon>Cavenderia</taxon>
    </lineage>
</organism>
<dbReference type="GeneID" id="14868002"/>
<name>F4Q8E4_CACFS</name>
<feature type="region of interest" description="Disordered" evidence="1">
    <location>
        <begin position="16"/>
        <end position="48"/>
    </location>
</feature>
<dbReference type="AlphaFoldDB" id="F4Q8E4"/>
<proteinExistence type="predicted"/>
<evidence type="ECO:0000313" key="3">
    <source>
        <dbReference type="Proteomes" id="UP000007797"/>
    </source>
</evidence>
<accession>F4Q8E4</accession>